<keyword evidence="1" id="KW-1185">Reference proteome</keyword>
<reference evidence="1" key="1">
    <citation type="submission" date="2014-07" db="EMBL/GenBank/DDBJ databases">
        <authorList>
            <person name="Martin A.A"/>
            <person name="De Silva N."/>
        </authorList>
    </citation>
    <scope>NUCLEOTIDE SEQUENCE</scope>
</reference>
<evidence type="ECO:0000313" key="1">
    <source>
        <dbReference type="Proteomes" id="UP000035680"/>
    </source>
</evidence>
<proteinExistence type="predicted"/>
<evidence type="ECO:0000313" key="2">
    <source>
        <dbReference type="WBParaSite" id="SVE_1217400.1"/>
    </source>
</evidence>
<protein>
    <submittedName>
        <fullName evidence="2">Transposase</fullName>
    </submittedName>
</protein>
<reference evidence="2" key="2">
    <citation type="submission" date="2015-08" db="UniProtKB">
        <authorList>
            <consortium name="WormBaseParasite"/>
        </authorList>
    </citation>
    <scope>IDENTIFICATION</scope>
</reference>
<accession>A0A0K0FQW1</accession>
<dbReference type="Proteomes" id="UP000035680">
    <property type="component" value="Unassembled WGS sequence"/>
</dbReference>
<dbReference type="WBParaSite" id="SVE_1217400.1">
    <property type="protein sequence ID" value="SVE_1217400.1"/>
    <property type="gene ID" value="SVE_1217400"/>
</dbReference>
<dbReference type="AlphaFoldDB" id="A0A0K0FQW1"/>
<sequence>MIEIREGRAFQQFETLYKQKLGKYEKCCDNIHKIAKSLFYCLTTSNQVTEVSNKIERRIPGRKKRNGEKELNFSHFF</sequence>
<name>A0A0K0FQW1_STRVS</name>
<organism evidence="1 2">
    <name type="scientific">Strongyloides venezuelensis</name>
    <name type="common">Threadworm</name>
    <dbReference type="NCBI Taxonomy" id="75913"/>
    <lineage>
        <taxon>Eukaryota</taxon>
        <taxon>Metazoa</taxon>
        <taxon>Ecdysozoa</taxon>
        <taxon>Nematoda</taxon>
        <taxon>Chromadorea</taxon>
        <taxon>Rhabditida</taxon>
        <taxon>Tylenchina</taxon>
        <taxon>Panagrolaimomorpha</taxon>
        <taxon>Strongyloidoidea</taxon>
        <taxon>Strongyloididae</taxon>
        <taxon>Strongyloides</taxon>
    </lineage>
</organism>